<keyword evidence="3" id="KW-0611">Plant defense</keyword>
<proteinExistence type="inferred from homology"/>
<gene>
    <name evidence="9" type="ORF">M0R45_017766</name>
</gene>
<dbReference type="Proteomes" id="UP001457282">
    <property type="component" value="Unassembled WGS sequence"/>
</dbReference>
<keyword evidence="10" id="KW-1185">Reference proteome</keyword>
<protein>
    <recommendedName>
        <fullName evidence="7">Patatin</fullName>
        <ecNumber evidence="7">3.1.1.-</ecNumber>
    </recommendedName>
</protein>
<keyword evidence="4 6" id="KW-0442">Lipid degradation</keyword>
<dbReference type="GO" id="GO:0016042">
    <property type="term" value="P:lipid catabolic process"/>
    <property type="evidence" value="ECO:0007669"/>
    <property type="project" value="UniProtKB-UniRule"/>
</dbReference>
<feature type="short sequence motif" description="DGA/G" evidence="6">
    <location>
        <begin position="204"/>
        <end position="206"/>
    </location>
</feature>
<evidence type="ECO:0000256" key="1">
    <source>
        <dbReference type="ARBA" id="ARBA00010240"/>
    </source>
</evidence>
<dbReference type="FunFam" id="3.40.1090.10:FF:000005">
    <property type="entry name" value="Patatin"/>
    <property type="match status" value="1"/>
</dbReference>
<organism evidence="9 10">
    <name type="scientific">Rubus argutus</name>
    <name type="common">Southern blackberry</name>
    <dbReference type="NCBI Taxonomy" id="59490"/>
    <lineage>
        <taxon>Eukaryota</taxon>
        <taxon>Viridiplantae</taxon>
        <taxon>Streptophyta</taxon>
        <taxon>Embryophyta</taxon>
        <taxon>Tracheophyta</taxon>
        <taxon>Spermatophyta</taxon>
        <taxon>Magnoliopsida</taxon>
        <taxon>eudicotyledons</taxon>
        <taxon>Gunneridae</taxon>
        <taxon>Pentapetalae</taxon>
        <taxon>rosids</taxon>
        <taxon>fabids</taxon>
        <taxon>Rosales</taxon>
        <taxon>Rosaceae</taxon>
        <taxon>Rosoideae</taxon>
        <taxon>Rosoideae incertae sedis</taxon>
        <taxon>Rubus</taxon>
    </lineage>
</organism>
<keyword evidence="5 6" id="KW-0443">Lipid metabolism</keyword>
<dbReference type="EMBL" id="JBEDUW010000003">
    <property type="protein sequence ID" value="KAK9941140.1"/>
    <property type="molecule type" value="Genomic_DNA"/>
</dbReference>
<evidence type="ECO:0000256" key="7">
    <source>
        <dbReference type="RuleBase" id="RU361262"/>
    </source>
</evidence>
<dbReference type="Gene3D" id="3.40.1090.10">
    <property type="entry name" value="Cytosolic phospholipase A2 catalytic domain"/>
    <property type="match status" value="1"/>
</dbReference>
<dbReference type="InterPro" id="IPR002641">
    <property type="entry name" value="PNPLA_dom"/>
</dbReference>
<evidence type="ECO:0000259" key="8">
    <source>
        <dbReference type="PROSITE" id="PS51635"/>
    </source>
</evidence>
<accession>A0AAW1XYK4</accession>
<name>A0AAW1XYK4_RUBAR</name>
<dbReference type="PANTHER" id="PTHR32176:SF109">
    <property type="entry name" value="PATATIN-LIKE PROTEIN 2"/>
    <property type="match status" value="1"/>
</dbReference>
<feature type="domain" description="PNPLA" evidence="8">
    <location>
        <begin position="22"/>
        <end position="217"/>
    </location>
</feature>
<feature type="short sequence motif" description="GXSXG" evidence="6">
    <location>
        <begin position="64"/>
        <end position="68"/>
    </location>
</feature>
<evidence type="ECO:0000256" key="5">
    <source>
        <dbReference type="ARBA" id="ARBA00023098"/>
    </source>
</evidence>
<dbReference type="InterPro" id="IPR016035">
    <property type="entry name" value="Acyl_Trfase/lysoPLipase"/>
</dbReference>
<evidence type="ECO:0000313" key="9">
    <source>
        <dbReference type="EMBL" id="KAK9941140.1"/>
    </source>
</evidence>
<feature type="short sequence motif" description="GXGXXG" evidence="6">
    <location>
        <begin position="26"/>
        <end position="31"/>
    </location>
</feature>
<evidence type="ECO:0000256" key="2">
    <source>
        <dbReference type="ARBA" id="ARBA00022801"/>
    </source>
</evidence>
<feature type="active site" description="Proton acceptor" evidence="6">
    <location>
        <position position="204"/>
    </location>
</feature>
<evidence type="ECO:0000256" key="4">
    <source>
        <dbReference type="ARBA" id="ARBA00022963"/>
    </source>
</evidence>
<dbReference type="EC" id="3.1.1.-" evidence="7"/>
<comment type="domain">
    <text evidence="7">The nitrogen atoms of the two glycine residues in the GGXR motif define the oxyanion hole, and stabilize the oxyanion that forms during the nucleophilic attack by the catalytic serine during substrate cleavage.</text>
</comment>
<evidence type="ECO:0000256" key="6">
    <source>
        <dbReference type="PROSITE-ProRule" id="PRU01161"/>
    </source>
</evidence>
<evidence type="ECO:0000256" key="3">
    <source>
        <dbReference type="ARBA" id="ARBA00022821"/>
    </source>
</evidence>
<dbReference type="PROSITE" id="PS51635">
    <property type="entry name" value="PNPLA"/>
    <property type="match status" value="1"/>
</dbReference>
<comment type="function">
    <text evidence="7">Lipolytic acyl hydrolase (LAH).</text>
</comment>
<feature type="active site" description="Nucleophile" evidence="6">
    <location>
        <position position="66"/>
    </location>
</feature>
<keyword evidence="2 6" id="KW-0378">Hydrolase</keyword>
<comment type="similarity">
    <text evidence="1 7">Belongs to the patatin family.</text>
</comment>
<sequence>MEKESAFPGHPPPCRGKLITILSIDGGGVRGIIPGTILSNLEFQLRVLDGDDARLVDYFDVIAGTSTGGLVTAMLTAPNENNRPLFRADQIVPFYLRHCPEIFPPSTISLLTGLAGPKYDGEKLREIVREKLGDRRLDQTLTNVVIPTYDIMLLQPAIFSTYDLKRTIEVPALLSDICIATSAAPTFLPPHSFKSNTREYHLIDGAIAANNPALVALTEVTKEIRFKNPDYLSPMGENPDFSPTGKNRFLVISLGTGSTKSRRTYNATEAADWGMLGWIKPLLIDFFLEASSDMVDIHLSTLFQALSSEEYYLRIQDDELSDELNALDNATEENLRKLADVGKNLLKKPLSRVNLVTGKHEPDEPTMTNEDALSRVAQILVNEKMNRTACST</sequence>
<dbReference type="PANTHER" id="PTHR32176">
    <property type="entry name" value="XYLOSE ISOMERASE"/>
    <property type="match status" value="1"/>
</dbReference>
<reference evidence="9 10" key="1">
    <citation type="journal article" date="2023" name="G3 (Bethesda)">
        <title>A chromosome-length genome assembly and annotation of blackberry (Rubus argutus, cv. 'Hillquist').</title>
        <authorList>
            <person name="Bruna T."/>
            <person name="Aryal R."/>
            <person name="Dudchenko O."/>
            <person name="Sargent D.J."/>
            <person name="Mead D."/>
            <person name="Buti M."/>
            <person name="Cavallini A."/>
            <person name="Hytonen T."/>
            <person name="Andres J."/>
            <person name="Pham M."/>
            <person name="Weisz D."/>
            <person name="Mascagni F."/>
            <person name="Usai G."/>
            <person name="Natali L."/>
            <person name="Bassil N."/>
            <person name="Fernandez G.E."/>
            <person name="Lomsadze A."/>
            <person name="Armour M."/>
            <person name="Olukolu B."/>
            <person name="Poorten T."/>
            <person name="Britton C."/>
            <person name="Davik J."/>
            <person name="Ashrafi H."/>
            <person name="Aiden E.L."/>
            <person name="Borodovsky M."/>
            <person name="Worthington M."/>
        </authorList>
    </citation>
    <scope>NUCLEOTIDE SEQUENCE [LARGE SCALE GENOMIC DNA]</scope>
    <source>
        <strain evidence="9">PI 553951</strain>
    </source>
</reference>
<evidence type="ECO:0000313" key="10">
    <source>
        <dbReference type="Proteomes" id="UP001457282"/>
    </source>
</evidence>
<dbReference type="Pfam" id="PF01734">
    <property type="entry name" value="Patatin"/>
    <property type="match status" value="1"/>
</dbReference>
<dbReference type="GO" id="GO:0006952">
    <property type="term" value="P:defense response"/>
    <property type="evidence" value="ECO:0007669"/>
    <property type="project" value="UniProtKB-KW"/>
</dbReference>
<dbReference type="GO" id="GO:0004620">
    <property type="term" value="F:phospholipase activity"/>
    <property type="evidence" value="ECO:0007669"/>
    <property type="project" value="TreeGrafter"/>
</dbReference>
<dbReference type="GO" id="GO:0047372">
    <property type="term" value="F:monoacylglycerol lipase activity"/>
    <property type="evidence" value="ECO:0007669"/>
    <property type="project" value="TreeGrafter"/>
</dbReference>
<dbReference type="SUPFAM" id="SSF52151">
    <property type="entry name" value="FabD/lysophospholipase-like"/>
    <property type="match status" value="1"/>
</dbReference>
<comment type="caution">
    <text evidence="9">The sequence shown here is derived from an EMBL/GenBank/DDBJ whole genome shotgun (WGS) entry which is preliminary data.</text>
</comment>
<dbReference type="AlphaFoldDB" id="A0AAW1XYK4"/>